<dbReference type="Proteomes" id="UP000295438">
    <property type="component" value="Unassembled WGS sequence"/>
</dbReference>
<dbReference type="InterPro" id="IPR009387">
    <property type="entry name" value="HigB-2"/>
</dbReference>
<dbReference type="EMBL" id="SMUW01000014">
    <property type="protein sequence ID" value="TDK51028.1"/>
    <property type="molecule type" value="Genomic_DNA"/>
</dbReference>
<comment type="caution">
    <text evidence="1">The sequence shown here is derived from an EMBL/GenBank/DDBJ whole genome shotgun (WGS) entry which is preliminary data.</text>
</comment>
<dbReference type="AlphaFoldDB" id="A0A4R5VEX3"/>
<keyword evidence="2" id="KW-1185">Reference proteome</keyword>
<reference evidence="1 2" key="1">
    <citation type="submission" date="2019-03" db="EMBL/GenBank/DDBJ databases">
        <title>Algoriphagus aquimaris sp. nov., isolated form marine sediment in Pohang, Korea.</title>
        <authorList>
            <person name="Kim J."/>
            <person name="Yoon S.-H."/>
            <person name="Lee S.-S."/>
        </authorList>
    </citation>
    <scope>NUCLEOTIDE SEQUENCE [LARGE SCALE GENOMIC DNA]</scope>
    <source>
        <strain evidence="1 2">F21</strain>
    </source>
</reference>
<dbReference type="Pfam" id="PF06296">
    <property type="entry name" value="RelE"/>
    <property type="match status" value="1"/>
</dbReference>
<protein>
    <recommendedName>
        <fullName evidence="3">Addiction module toxin RelE</fullName>
    </recommendedName>
</protein>
<proteinExistence type="predicted"/>
<evidence type="ECO:0008006" key="3">
    <source>
        <dbReference type="Google" id="ProtNLM"/>
    </source>
</evidence>
<evidence type="ECO:0000313" key="1">
    <source>
        <dbReference type="EMBL" id="TDK51028.1"/>
    </source>
</evidence>
<accession>A0A4R5VEX3</accession>
<evidence type="ECO:0000313" key="2">
    <source>
        <dbReference type="Proteomes" id="UP000295438"/>
    </source>
</evidence>
<dbReference type="PIRSF" id="PIRSF039032">
    <property type="entry name" value="HigB-2"/>
    <property type="match status" value="1"/>
</dbReference>
<sequence>MSYSVKSIEVFERQAKKLTKKYPSLKSELLALVKELKENPDQGTAIGKSCFKIRLAIKSKGKGKSSGARLITNFVVANGVVYLLSIYDKSDKENITDKELYELLQFVPE</sequence>
<gene>
    <name evidence="1" type="ORF">E1898_00270</name>
</gene>
<name>A0A4R5VEX3_9BACT</name>
<dbReference type="RefSeq" id="WP_133389381.1">
    <property type="nucleotide sequence ID" value="NZ_SMUW01000014.1"/>
</dbReference>
<organism evidence="1 2">
    <name type="scientific">Algoriphagus formosus</name>
    <dbReference type="NCBI Taxonomy" id="2007308"/>
    <lineage>
        <taxon>Bacteria</taxon>
        <taxon>Pseudomonadati</taxon>
        <taxon>Bacteroidota</taxon>
        <taxon>Cytophagia</taxon>
        <taxon>Cytophagales</taxon>
        <taxon>Cyclobacteriaceae</taxon>
        <taxon>Algoriphagus</taxon>
    </lineage>
</organism>